<protein>
    <submittedName>
        <fullName evidence="1">Uncharacterized protein</fullName>
    </submittedName>
</protein>
<dbReference type="EMBL" id="FNOM01000039">
    <property type="protein sequence ID" value="SDX90137.1"/>
    <property type="molecule type" value="Genomic_DNA"/>
</dbReference>
<evidence type="ECO:0000313" key="2">
    <source>
        <dbReference type="Proteomes" id="UP000198539"/>
    </source>
</evidence>
<evidence type="ECO:0000313" key="1">
    <source>
        <dbReference type="EMBL" id="SDX90137.1"/>
    </source>
</evidence>
<name>A0A1H3FHB2_9RHOB</name>
<proteinExistence type="predicted"/>
<sequence>MVCSTTFVQTMKAAEPADIKHCDHEILAIAAPSQGGSAMSLAANPLLRVKTLLESNVMRIFAFRPRRIIHDLSQAFDSKSSRRTA</sequence>
<gene>
    <name evidence="1" type="ORF">SAMN04488238_1396</name>
</gene>
<keyword evidence="2" id="KW-1185">Reference proteome</keyword>
<dbReference type="Proteomes" id="UP000198539">
    <property type="component" value="Unassembled WGS sequence"/>
</dbReference>
<accession>A0A1H3FHB2</accession>
<organism evidence="1 2">
    <name type="scientific">Roseicitreum antarcticum</name>
    <dbReference type="NCBI Taxonomy" id="564137"/>
    <lineage>
        <taxon>Bacteria</taxon>
        <taxon>Pseudomonadati</taxon>
        <taxon>Pseudomonadota</taxon>
        <taxon>Alphaproteobacteria</taxon>
        <taxon>Rhodobacterales</taxon>
        <taxon>Paracoccaceae</taxon>
        <taxon>Roseicitreum</taxon>
    </lineage>
</organism>
<reference evidence="1 2" key="1">
    <citation type="submission" date="2016-10" db="EMBL/GenBank/DDBJ databases">
        <authorList>
            <person name="de Groot N.N."/>
        </authorList>
    </citation>
    <scope>NUCLEOTIDE SEQUENCE [LARGE SCALE GENOMIC DNA]</scope>
    <source>
        <strain evidence="1 2">CGMCC 1.8894</strain>
    </source>
</reference>
<dbReference type="AlphaFoldDB" id="A0A1H3FHB2"/>